<reference evidence="1 2" key="1">
    <citation type="submission" date="2017-09" db="EMBL/GenBank/DDBJ databases">
        <title>Depth-based differentiation of microbial function through sediment-hosted aquifers and enrichment of novel symbionts in the deep terrestrial subsurface.</title>
        <authorList>
            <person name="Probst A.J."/>
            <person name="Ladd B."/>
            <person name="Jarett J.K."/>
            <person name="Geller-Mcgrath D.E."/>
            <person name="Sieber C.M."/>
            <person name="Emerson J.B."/>
            <person name="Anantharaman K."/>
            <person name="Thomas B.C."/>
            <person name="Malmstrom R."/>
            <person name="Stieglmeier M."/>
            <person name="Klingl A."/>
            <person name="Woyke T."/>
            <person name="Ryan C.M."/>
            <person name="Banfield J.F."/>
        </authorList>
    </citation>
    <scope>NUCLEOTIDE SEQUENCE [LARGE SCALE GENOMIC DNA]</scope>
    <source>
        <strain evidence="1">CG11_big_fil_rev_8_21_14_0_20_46_11</strain>
    </source>
</reference>
<name>A0A2H0KCN7_9BACT</name>
<dbReference type="EMBL" id="PCVG01000015">
    <property type="protein sequence ID" value="PIQ68985.1"/>
    <property type="molecule type" value="Genomic_DNA"/>
</dbReference>
<dbReference type="AlphaFoldDB" id="A0A2H0KCN7"/>
<evidence type="ECO:0000313" key="1">
    <source>
        <dbReference type="EMBL" id="PIQ68985.1"/>
    </source>
</evidence>
<organism evidence="1 2">
    <name type="scientific">Candidatus Taylorbacteria bacterium CG11_big_fil_rev_8_21_14_0_20_46_11</name>
    <dbReference type="NCBI Taxonomy" id="1975025"/>
    <lineage>
        <taxon>Bacteria</taxon>
        <taxon>Candidatus Tayloriibacteriota</taxon>
    </lineage>
</organism>
<gene>
    <name evidence="1" type="ORF">COV91_01145</name>
</gene>
<sequence length="322" mass="36720">MSIIQPSVEAFEKLWERTAPDFKKVSEEVIRSDWKDRATKSGKNYDELMERVLQRSSALFSSAITEVYARVKAELGEKIYLLFTEPSKLEVLFLKSLMKHGADVKRSKAPEFQACLKKMGVTEADFQFNVEYDIEKTTATIKRTIEAKFKLELLFWVAVDEGRPEEASILLATIELMRTTAEPRLRKEVYLWRFDLAFKMKQVDSCIGAIQQLAKLKGCCKPEEVKPLLTNAIHRLLADTCCKTLHIIPTTLGLNEVRTKGKQAFFDEQAGLFVRGVSSEITDAIWTDPTADLQVLAQKVLEEKRSTFLQVNPFVEDIRGTI</sequence>
<dbReference type="Proteomes" id="UP000229342">
    <property type="component" value="Unassembled WGS sequence"/>
</dbReference>
<evidence type="ECO:0000313" key="2">
    <source>
        <dbReference type="Proteomes" id="UP000229342"/>
    </source>
</evidence>
<protein>
    <submittedName>
        <fullName evidence="1">Uncharacterized protein</fullName>
    </submittedName>
</protein>
<accession>A0A2H0KCN7</accession>
<proteinExistence type="predicted"/>
<comment type="caution">
    <text evidence="1">The sequence shown here is derived from an EMBL/GenBank/DDBJ whole genome shotgun (WGS) entry which is preliminary data.</text>
</comment>